<evidence type="ECO:0000259" key="7">
    <source>
        <dbReference type="PROSITE" id="PS50053"/>
    </source>
</evidence>
<comment type="caution">
    <text evidence="6">Lacks conserved residue(s) required for the propagation of feature annotation.</text>
</comment>
<reference evidence="9 10" key="1">
    <citation type="journal article" date="2023" name="Plant Biotechnol. J.">
        <title>Chromosome-level wild Hevea brasiliensis genome provides new tools for genomic-assisted breeding and valuable loci to elevate rubber yield.</title>
        <authorList>
            <person name="Cheng H."/>
            <person name="Song X."/>
            <person name="Hu Y."/>
            <person name="Wu T."/>
            <person name="Yang Q."/>
            <person name="An Z."/>
            <person name="Feng S."/>
            <person name="Deng Z."/>
            <person name="Wu W."/>
            <person name="Zeng X."/>
            <person name="Tu M."/>
            <person name="Wang X."/>
            <person name="Huang H."/>
        </authorList>
    </citation>
    <scope>NUCLEOTIDE SEQUENCE [LARGE SCALE GENOMIC DNA]</scope>
    <source>
        <strain evidence="9">MT/VB/25A 57/8</strain>
    </source>
</reference>
<dbReference type="Gene3D" id="3.10.20.90">
    <property type="entry name" value="Phosphatidylinositol 3-kinase Catalytic Subunit, Chain A, domain 1"/>
    <property type="match status" value="1"/>
</dbReference>
<dbReference type="InterPro" id="IPR029071">
    <property type="entry name" value="Ubiquitin-like_domsf"/>
</dbReference>
<evidence type="ECO:0000256" key="1">
    <source>
        <dbReference type="ARBA" id="ARBA00000885"/>
    </source>
</evidence>
<keyword evidence="5 6" id="KW-0833">Ubl conjugation pathway</keyword>
<dbReference type="EC" id="2.3.2.26" evidence="3"/>
<accession>A0ABQ9M570</accession>
<keyword evidence="10" id="KW-1185">Reference proteome</keyword>
<dbReference type="SUPFAM" id="SSF54236">
    <property type="entry name" value="Ubiquitin-like"/>
    <property type="match status" value="1"/>
</dbReference>
<feature type="domain" description="HECT" evidence="8">
    <location>
        <begin position="291"/>
        <end position="506"/>
    </location>
</feature>
<name>A0ABQ9M570_HEVBR</name>
<dbReference type="PANTHER" id="PTHR11254:SF424">
    <property type="entry name" value="E3 UBIQUITIN-PROTEIN LIGASE UPL5"/>
    <property type="match status" value="1"/>
</dbReference>
<protein>
    <recommendedName>
        <fullName evidence="3">HECT-type E3 ubiquitin transferase</fullName>
        <ecNumber evidence="3">2.3.2.26</ecNumber>
    </recommendedName>
</protein>
<proteinExistence type="predicted"/>
<dbReference type="Gene3D" id="3.30.2160.10">
    <property type="entry name" value="Hect, E3 ligase catalytic domain"/>
    <property type="match status" value="1"/>
</dbReference>
<dbReference type="Gene3D" id="3.90.1750.10">
    <property type="entry name" value="Hect, E3 ligase catalytic domains"/>
    <property type="match status" value="2"/>
</dbReference>
<dbReference type="InterPro" id="IPR050409">
    <property type="entry name" value="E3_ubiq-protein_ligase"/>
</dbReference>
<comment type="catalytic activity">
    <reaction evidence="1">
        <text>S-ubiquitinyl-[E2 ubiquitin-conjugating enzyme]-L-cysteine + [acceptor protein]-L-lysine = [E2 ubiquitin-conjugating enzyme]-L-cysteine + N(6)-ubiquitinyl-[acceptor protein]-L-lysine.</text>
        <dbReference type="EC" id="2.3.2.26"/>
    </reaction>
</comment>
<dbReference type="CDD" id="cd17039">
    <property type="entry name" value="Ubl_ubiquitin_like"/>
    <property type="match status" value="1"/>
</dbReference>
<dbReference type="InterPro" id="IPR000569">
    <property type="entry name" value="HECT_dom"/>
</dbReference>
<keyword evidence="4" id="KW-0808">Transferase</keyword>
<evidence type="ECO:0000256" key="3">
    <source>
        <dbReference type="ARBA" id="ARBA00012485"/>
    </source>
</evidence>
<comment type="pathway">
    <text evidence="2">Protein modification; protein ubiquitination.</text>
</comment>
<gene>
    <name evidence="9" type="ORF">P3X46_013398</name>
</gene>
<feature type="domain" description="Ubiquitin-like" evidence="7">
    <location>
        <begin position="14"/>
        <end position="70"/>
    </location>
</feature>
<evidence type="ECO:0000256" key="6">
    <source>
        <dbReference type="PROSITE-ProRule" id="PRU00104"/>
    </source>
</evidence>
<sequence length="614" mass="71407">MDGHLCRWILANSNDTTKSVHCQIREVFGILLTLQKLYYFGKRLEWHQMLKECSIKNNGHLQLVLRKDGVTRQNSSEALNLVSQIHAMCQRKSVAFDHGCISNKIRDLFSILRQQTVFLLDTLPWSFVTLYKNNEEIGDAVIRFFLDSLLKMVLAKGWLHKCASILLRLCDHFRWYDDDLFFKHIFSDLLSKMEAYLANFEDFLYMESVYSGYSQYLTILKALHGMSKFHKSAEERLWNVLRNKRRSLVKLIAEGTDRTNDHLWLLERKDVTDGKSSMHLAMMMMTEIRIHDVELHEMLVWSEKLDANLYMAFKNQQITNRGVQQSWLRQLCGAIFNPQKSLFLACPNDPKRFYPNPAIEPKPLDLECFKFLGKLVALALMSEVQIGVAFAHVFLMRLAGRKISLEDVKDVDPSLHSWCKEIIDGEFIDSEVLEFPEALLGCQWSTELSYVNSKSSREAYVDRLIEHRFVESISKQVSFFKRGFDSVFGTSIGELLSVKGLELEDLNESLCRYVITTTLQLDNKSNPLMSRFPKEWKFPKVHDAKLYEMLIDWSKYLNKNLCMRFKNQQVTDPGVLQHWLCKLCGAIFNPQNPLFLACPNDPNRFYPNHGVLGD</sequence>
<dbReference type="SMART" id="SM00119">
    <property type="entry name" value="HECTc"/>
    <property type="match status" value="1"/>
</dbReference>
<dbReference type="Proteomes" id="UP001174677">
    <property type="component" value="Chromosome 8"/>
</dbReference>
<dbReference type="PROSITE" id="PS50237">
    <property type="entry name" value="HECT"/>
    <property type="match status" value="1"/>
</dbReference>
<comment type="caution">
    <text evidence="9">The sequence shown here is derived from an EMBL/GenBank/DDBJ whole genome shotgun (WGS) entry which is preliminary data.</text>
</comment>
<dbReference type="Pfam" id="PF00632">
    <property type="entry name" value="HECT"/>
    <property type="match status" value="1"/>
</dbReference>
<dbReference type="PROSITE" id="PS50053">
    <property type="entry name" value="UBIQUITIN_2"/>
    <property type="match status" value="1"/>
</dbReference>
<evidence type="ECO:0000313" key="10">
    <source>
        <dbReference type="Proteomes" id="UP001174677"/>
    </source>
</evidence>
<dbReference type="SUPFAM" id="SSF56204">
    <property type="entry name" value="Hect, E3 ligase catalytic domain"/>
    <property type="match status" value="1"/>
</dbReference>
<dbReference type="InterPro" id="IPR035983">
    <property type="entry name" value="Hect_E3_ubiquitin_ligase"/>
</dbReference>
<dbReference type="InterPro" id="IPR000626">
    <property type="entry name" value="Ubiquitin-like_dom"/>
</dbReference>
<evidence type="ECO:0000256" key="5">
    <source>
        <dbReference type="ARBA" id="ARBA00022786"/>
    </source>
</evidence>
<evidence type="ECO:0000313" key="9">
    <source>
        <dbReference type="EMBL" id="KAJ9174793.1"/>
    </source>
</evidence>
<dbReference type="Pfam" id="PF00240">
    <property type="entry name" value="ubiquitin"/>
    <property type="match status" value="1"/>
</dbReference>
<evidence type="ECO:0000259" key="8">
    <source>
        <dbReference type="PROSITE" id="PS50237"/>
    </source>
</evidence>
<dbReference type="PANTHER" id="PTHR11254">
    <property type="entry name" value="HECT DOMAIN UBIQUITIN-PROTEIN LIGASE"/>
    <property type="match status" value="1"/>
</dbReference>
<dbReference type="EMBL" id="JARPOI010000008">
    <property type="protein sequence ID" value="KAJ9174793.1"/>
    <property type="molecule type" value="Genomic_DNA"/>
</dbReference>
<evidence type="ECO:0000256" key="4">
    <source>
        <dbReference type="ARBA" id="ARBA00022679"/>
    </source>
</evidence>
<evidence type="ECO:0000256" key="2">
    <source>
        <dbReference type="ARBA" id="ARBA00004906"/>
    </source>
</evidence>
<organism evidence="9 10">
    <name type="scientific">Hevea brasiliensis</name>
    <name type="common">Para rubber tree</name>
    <name type="synonym">Siphonia brasiliensis</name>
    <dbReference type="NCBI Taxonomy" id="3981"/>
    <lineage>
        <taxon>Eukaryota</taxon>
        <taxon>Viridiplantae</taxon>
        <taxon>Streptophyta</taxon>
        <taxon>Embryophyta</taxon>
        <taxon>Tracheophyta</taxon>
        <taxon>Spermatophyta</taxon>
        <taxon>Magnoliopsida</taxon>
        <taxon>eudicotyledons</taxon>
        <taxon>Gunneridae</taxon>
        <taxon>Pentapetalae</taxon>
        <taxon>rosids</taxon>
        <taxon>fabids</taxon>
        <taxon>Malpighiales</taxon>
        <taxon>Euphorbiaceae</taxon>
        <taxon>Crotonoideae</taxon>
        <taxon>Micrandreae</taxon>
        <taxon>Hevea</taxon>
    </lineage>
</organism>